<dbReference type="Gene3D" id="3.40.30.10">
    <property type="entry name" value="Glutaredoxin"/>
    <property type="match status" value="1"/>
</dbReference>
<reference evidence="2" key="1">
    <citation type="submission" date="2021-04" db="EMBL/GenBank/DDBJ databases">
        <authorList>
            <consortium name="Molecular Ecology Group"/>
        </authorList>
    </citation>
    <scope>NUCLEOTIDE SEQUENCE</scope>
</reference>
<dbReference type="Proteomes" id="UP000678393">
    <property type="component" value="Unassembled WGS sequence"/>
</dbReference>
<evidence type="ECO:0000313" key="3">
    <source>
        <dbReference type="Proteomes" id="UP000678393"/>
    </source>
</evidence>
<dbReference type="InterPro" id="IPR042797">
    <property type="entry name" value="GRXCR1"/>
</dbReference>
<sequence>IFHQPSVDQSKPARNYRQLEHGRIVVYGTSMSVVRETSERCRSVRRLLQNHMVRYEERDLYMSREYQQELRQRLANEGISTLHLPHVFADGIHIGGAGELEKLNEAGELRGLLDHYQKVVVRFMCEKCGGYRFLPCEFCHGSKRSLLRNHFTEEFCALRCMHCDENGLRRCDLCADQQE</sequence>
<comment type="caution">
    <text evidence="2">The sequence shown here is derived from an EMBL/GenBank/DDBJ whole genome shotgun (WGS) entry which is preliminary data.</text>
</comment>
<gene>
    <name evidence="2" type="ORF">CUNI_LOCUS3770</name>
</gene>
<proteinExistence type="predicted"/>
<dbReference type="PANTHER" id="PTHR46990">
    <property type="entry name" value="GLUTAREDOXIN DOMAIN-CONTAINING CYSTEINE-RICH PROTEIN 1"/>
    <property type="match status" value="1"/>
</dbReference>
<dbReference type="Pfam" id="PF00462">
    <property type="entry name" value="Glutaredoxin"/>
    <property type="match status" value="1"/>
</dbReference>
<keyword evidence="3" id="KW-1185">Reference proteome</keyword>
<dbReference type="EMBL" id="CAJHNH020000513">
    <property type="protein sequence ID" value="CAG5118212.1"/>
    <property type="molecule type" value="Genomic_DNA"/>
</dbReference>
<feature type="domain" description="Glutaredoxin" evidence="1">
    <location>
        <begin position="39"/>
        <end position="94"/>
    </location>
</feature>
<organism evidence="2 3">
    <name type="scientific">Candidula unifasciata</name>
    <dbReference type="NCBI Taxonomy" id="100452"/>
    <lineage>
        <taxon>Eukaryota</taxon>
        <taxon>Metazoa</taxon>
        <taxon>Spiralia</taxon>
        <taxon>Lophotrochozoa</taxon>
        <taxon>Mollusca</taxon>
        <taxon>Gastropoda</taxon>
        <taxon>Heterobranchia</taxon>
        <taxon>Euthyneura</taxon>
        <taxon>Panpulmonata</taxon>
        <taxon>Eupulmonata</taxon>
        <taxon>Stylommatophora</taxon>
        <taxon>Helicina</taxon>
        <taxon>Helicoidea</taxon>
        <taxon>Geomitridae</taxon>
        <taxon>Candidula</taxon>
    </lineage>
</organism>
<dbReference type="OrthoDB" id="423313at2759"/>
<evidence type="ECO:0000313" key="2">
    <source>
        <dbReference type="EMBL" id="CAG5118212.1"/>
    </source>
</evidence>
<evidence type="ECO:0000259" key="1">
    <source>
        <dbReference type="Pfam" id="PF00462"/>
    </source>
</evidence>
<dbReference type="InterPro" id="IPR036249">
    <property type="entry name" value="Thioredoxin-like_sf"/>
</dbReference>
<name>A0A8S3YRW0_9EUPU</name>
<dbReference type="PANTHER" id="PTHR46990:SF1">
    <property type="entry name" value="GLUTAREDOXIN DOMAIN-CONTAINING CYSTEINE-RICH PROTEIN 1"/>
    <property type="match status" value="1"/>
</dbReference>
<dbReference type="SUPFAM" id="SSF52833">
    <property type="entry name" value="Thioredoxin-like"/>
    <property type="match status" value="1"/>
</dbReference>
<protein>
    <recommendedName>
        <fullName evidence="1">Glutaredoxin domain-containing protein</fullName>
    </recommendedName>
</protein>
<dbReference type="GO" id="GO:0007605">
    <property type="term" value="P:sensory perception of sound"/>
    <property type="evidence" value="ECO:0007669"/>
    <property type="project" value="InterPro"/>
</dbReference>
<dbReference type="Pfam" id="PF23733">
    <property type="entry name" value="GRXCR1-2_C"/>
    <property type="match status" value="1"/>
</dbReference>
<dbReference type="InterPro" id="IPR002109">
    <property type="entry name" value="Glutaredoxin"/>
</dbReference>
<dbReference type="PROSITE" id="PS51354">
    <property type="entry name" value="GLUTAREDOXIN_2"/>
    <property type="match status" value="1"/>
</dbReference>
<dbReference type="AlphaFoldDB" id="A0A8S3YRW0"/>
<accession>A0A8S3YRW0</accession>
<feature type="non-terminal residue" evidence="2">
    <location>
        <position position="179"/>
    </location>
</feature>